<dbReference type="EMBL" id="JASMRN010000008">
    <property type="protein sequence ID" value="MEZ7515810.1"/>
    <property type="molecule type" value="Genomic_DNA"/>
</dbReference>
<sequence length="119" mass="13524">MENKNNNSEHERNITNKIEDEKIPDSLLYTPSEDIYNKLEKEGDISPDDITKMKVPVDESITGLNEKSFEDDMSGADLDVPGSELDDAQERIGNEDEENNYYSIGGDNHNDLEESRDEI</sequence>
<organism evidence="2 3">
    <name type="scientific">Flavobacterium frigidarium</name>
    <dbReference type="NCBI Taxonomy" id="99286"/>
    <lineage>
        <taxon>Bacteria</taxon>
        <taxon>Pseudomonadati</taxon>
        <taxon>Bacteroidota</taxon>
        <taxon>Flavobacteriia</taxon>
        <taxon>Flavobacteriales</taxon>
        <taxon>Flavobacteriaceae</taxon>
        <taxon>Flavobacterium</taxon>
    </lineage>
</organism>
<comment type="caution">
    <text evidence="2">The sequence shown here is derived from an EMBL/GenBank/DDBJ whole genome shotgun (WGS) entry which is preliminary data.</text>
</comment>
<keyword evidence="3" id="KW-1185">Reference proteome</keyword>
<protein>
    <submittedName>
        <fullName evidence="2">Uncharacterized protein</fullName>
    </submittedName>
</protein>
<feature type="region of interest" description="Disordered" evidence="1">
    <location>
        <begin position="1"/>
        <end position="25"/>
    </location>
</feature>
<name>A0ABV4KGI8_9FLAO</name>
<evidence type="ECO:0000256" key="1">
    <source>
        <dbReference type="SAM" id="MobiDB-lite"/>
    </source>
</evidence>
<feature type="compositionally biased region" description="Basic and acidic residues" evidence="1">
    <location>
        <begin position="1"/>
        <end position="24"/>
    </location>
</feature>
<evidence type="ECO:0000313" key="3">
    <source>
        <dbReference type="Proteomes" id="UP001568894"/>
    </source>
</evidence>
<dbReference type="Proteomes" id="UP001568894">
    <property type="component" value="Unassembled WGS sequence"/>
</dbReference>
<gene>
    <name evidence="2" type="ORF">QO192_11020</name>
</gene>
<dbReference type="RefSeq" id="WP_371570478.1">
    <property type="nucleotide sequence ID" value="NZ_JASMRN010000008.1"/>
</dbReference>
<reference evidence="2 3" key="1">
    <citation type="submission" date="2023-05" db="EMBL/GenBank/DDBJ databases">
        <title>Adaptations of aquatic viruses from atmosphere-close ecosystems of the Central Arctic Ocean.</title>
        <authorList>
            <person name="Rahlff J."/>
            <person name="Holmfeldt K."/>
        </authorList>
    </citation>
    <scope>NUCLEOTIDE SEQUENCE [LARGE SCALE GENOMIC DNA]</scope>
    <source>
        <strain evidence="2 3">Arc14</strain>
    </source>
</reference>
<accession>A0ABV4KGI8</accession>
<evidence type="ECO:0000313" key="2">
    <source>
        <dbReference type="EMBL" id="MEZ7515810.1"/>
    </source>
</evidence>
<feature type="compositionally biased region" description="Basic and acidic residues" evidence="1">
    <location>
        <begin position="108"/>
        <end position="119"/>
    </location>
</feature>
<proteinExistence type="predicted"/>
<feature type="region of interest" description="Disordered" evidence="1">
    <location>
        <begin position="62"/>
        <end position="119"/>
    </location>
</feature>